<dbReference type="EMBL" id="KL980956">
    <property type="protein sequence ID" value="KFK23254.1"/>
    <property type="molecule type" value="Genomic_DNA"/>
</dbReference>
<dbReference type="Proteomes" id="UP000029120">
    <property type="component" value="Unassembled WGS sequence"/>
</dbReference>
<name>A0A087G052_ARAAL</name>
<gene>
    <name evidence="2" type="ORF">AALP_AAs62333U000100</name>
</gene>
<feature type="compositionally biased region" description="Basic and acidic residues" evidence="1">
    <location>
        <begin position="117"/>
        <end position="130"/>
    </location>
</feature>
<feature type="region of interest" description="Disordered" evidence="1">
    <location>
        <begin position="1"/>
        <end position="142"/>
    </location>
</feature>
<feature type="compositionally biased region" description="Acidic residues" evidence="1">
    <location>
        <begin position="88"/>
        <end position="116"/>
    </location>
</feature>
<proteinExistence type="predicted"/>
<evidence type="ECO:0000256" key="1">
    <source>
        <dbReference type="SAM" id="MobiDB-lite"/>
    </source>
</evidence>
<feature type="compositionally biased region" description="Acidic residues" evidence="1">
    <location>
        <begin position="15"/>
        <end position="44"/>
    </location>
</feature>
<feature type="compositionally biased region" description="Basic and acidic residues" evidence="1">
    <location>
        <begin position="45"/>
        <end position="65"/>
    </location>
</feature>
<protein>
    <submittedName>
        <fullName evidence="2">Uncharacterized protein</fullName>
    </submittedName>
</protein>
<dbReference type="AlphaFoldDB" id="A0A087G052"/>
<sequence>MSRKEKSDPKLSVVEDTEEVDVETEEGVEIETEEEVEIETEEEVESKGDGTNETQREKTTYKMWEEESDPDDVDFIGEHLEGCNSENKDEETIDDDSDNDDDSDSDDDSGTDDEEAESSKQNDKEVETEKNKKKKGKKKKKKEDIFERFEFEVEKEVAKFVDELYIGRRKIPRGYAEEILKSNPGSTAIVDTVPNAAGEDGAQVISARKKKLKIDHISSTNGLVISRPKKKLKIEKGASSAKEADIISLTQPSQATQATIDS</sequence>
<accession>A0A087G052</accession>
<evidence type="ECO:0000313" key="3">
    <source>
        <dbReference type="Proteomes" id="UP000029120"/>
    </source>
</evidence>
<dbReference type="Gramene" id="KFK23254">
    <property type="protein sequence ID" value="KFK23254"/>
    <property type="gene ID" value="AALP_AAs62333U000100"/>
</dbReference>
<feature type="compositionally biased region" description="Acidic residues" evidence="1">
    <location>
        <begin position="66"/>
        <end position="75"/>
    </location>
</feature>
<keyword evidence="3" id="KW-1185">Reference proteome</keyword>
<organism evidence="2 3">
    <name type="scientific">Arabis alpina</name>
    <name type="common">Alpine rock-cress</name>
    <dbReference type="NCBI Taxonomy" id="50452"/>
    <lineage>
        <taxon>Eukaryota</taxon>
        <taxon>Viridiplantae</taxon>
        <taxon>Streptophyta</taxon>
        <taxon>Embryophyta</taxon>
        <taxon>Tracheophyta</taxon>
        <taxon>Spermatophyta</taxon>
        <taxon>Magnoliopsida</taxon>
        <taxon>eudicotyledons</taxon>
        <taxon>Gunneridae</taxon>
        <taxon>Pentapetalae</taxon>
        <taxon>rosids</taxon>
        <taxon>malvids</taxon>
        <taxon>Brassicales</taxon>
        <taxon>Brassicaceae</taxon>
        <taxon>Arabideae</taxon>
        <taxon>Arabis</taxon>
    </lineage>
</organism>
<reference evidence="3" key="1">
    <citation type="journal article" date="2015" name="Nat. Plants">
        <title>Genome expansion of Arabis alpina linked with retrotransposition and reduced symmetric DNA methylation.</title>
        <authorList>
            <person name="Willing E.M."/>
            <person name="Rawat V."/>
            <person name="Mandakova T."/>
            <person name="Maumus F."/>
            <person name="James G.V."/>
            <person name="Nordstroem K.J."/>
            <person name="Becker C."/>
            <person name="Warthmann N."/>
            <person name="Chica C."/>
            <person name="Szarzynska B."/>
            <person name="Zytnicki M."/>
            <person name="Albani M.C."/>
            <person name="Kiefer C."/>
            <person name="Bergonzi S."/>
            <person name="Castaings L."/>
            <person name="Mateos J.L."/>
            <person name="Berns M.C."/>
            <person name="Bujdoso N."/>
            <person name="Piofczyk T."/>
            <person name="de Lorenzo L."/>
            <person name="Barrero-Sicilia C."/>
            <person name="Mateos I."/>
            <person name="Piednoel M."/>
            <person name="Hagmann J."/>
            <person name="Chen-Min-Tao R."/>
            <person name="Iglesias-Fernandez R."/>
            <person name="Schuster S.C."/>
            <person name="Alonso-Blanco C."/>
            <person name="Roudier F."/>
            <person name="Carbonero P."/>
            <person name="Paz-Ares J."/>
            <person name="Davis S.J."/>
            <person name="Pecinka A."/>
            <person name="Quesneville H."/>
            <person name="Colot V."/>
            <person name="Lysak M.A."/>
            <person name="Weigel D."/>
            <person name="Coupland G."/>
            <person name="Schneeberger K."/>
        </authorList>
    </citation>
    <scope>NUCLEOTIDE SEQUENCE [LARGE SCALE GENOMIC DNA]</scope>
    <source>
        <strain evidence="3">cv. Pajares</strain>
    </source>
</reference>
<evidence type="ECO:0000313" key="2">
    <source>
        <dbReference type="EMBL" id="KFK23254.1"/>
    </source>
</evidence>
<feature type="compositionally biased region" description="Basic residues" evidence="1">
    <location>
        <begin position="131"/>
        <end position="141"/>
    </location>
</feature>